<dbReference type="Proteomes" id="UP000269001">
    <property type="component" value="Unassembled WGS sequence"/>
</dbReference>
<proteinExistence type="predicted"/>
<comment type="caution">
    <text evidence="1">The sequence shown here is derived from an EMBL/GenBank/DDBJ whole genome shotgun (WGS) entry which is preliminary data.</text>
</comment>
<gene>
    <name evidence="1" type="ORF">D7V21_04410</name>
</gene>
<evidence type="ECO:0000313" key="1">
    <source>
        <dbReference type="EMBL" id="RKG35037.1"/>
    </source>
</evidence>
<evidence type="ECO:0000313" key="2">
    <source>
        <dbReference type="Proteomes" id="UP000269001"/>
    </source>
</evidence>
<sequence>MTILDLEQYKQECFDQLATKICQSPEYYLDFDSVSDVYKAKWLDDFPVGTTWAVSGLDDGAEDFCISIQYKTLYKIKRLSIEMKQGHYKIDMNI</sequence>
<reference evidence="1 2" key="1">
    <citation type="submission" date="2018-09" db="EMBL/GenBank/DDBJ databases">
        <title>The draft genome of Acinetobacter spp. strains.</title>
        <authorList>
            <person name="Qin J."/>
            <person name="Feng Y."/>
            <person name="Zong Z."/>
        </authorList>
    </citation>
    <scope>NUCLEOTIDE SEQUENCE [LARGE SCALE GENOMIC DNA]</scope>
    <source>
        <strain evidence="1 2">WCHAc060096</strain>
    </source>
</reference>
<name>A0A3A8EJD3_9GAMM</name>
<keyword evidence="2" id="KW-1185">Reference proteome</keyword>
<dbReference type="RefSeq" id="WP_120369327.1">
    <property type="nucleotide sequence ID" value="NZ_RAXU01000004.1"/>
</dbReference>
<dbReference type="EMBL" id="RAXU01000004">
    <property type="protein sequence ID" value="RKG35037.1"/>
    <property type="molecule type" value="Genomic_DNA"/>
</dbReference>
<accession>A0A3A8EJD3</accession>
<protein>
    <submittedName>
        <fullName evidence="1">Uncharacterized protein</fullName>
    </submittedName>
</protein>
<organism evidence="1 2">
    <name type="scientific">Acinetobacter guerrae</name>
    <dbReference type="NCBI Taxonomy" id="1843371"/>
    <lineage>
        <taxon>Bacteria</taxon>
        <taxon>Pseudomonadati</taxon>
        <taxon>Pseudomonadota</taxon>
        <taxon>Gammaproteobacteria</taxon>
        <taxon>Moraxellales</taxon>
        <taxon>Moraxellaceae</taxon>
        <taxon>Acinetobacter</taxon>
    </lineage>
</organism>
<dbReference type="AlphaFoldDB" id="A0A3A8EJD3"/>